<dbReference type="RefSeq" id="WP_019952063.1">
    <property type="nucleotide sequence ID" value="NZ_JBHLVX010000067.1"/>
</dbReference>
<proteinExistence type="predicted"/>
<evidence type="ECO:0000313" key="3">
    <source>
        <dbReference type="Proteomes" id="UP001589814"/>
    </source>
</evidence>
<protein>
    <submittedName>
        <fullName evidence="2">Uncharacterized protein</fullName>
    </submittedName>
</protein>
<reference evidence="2 3" key="1">
    <citation type="submission" date="2024-09" db="EMBL/GenBank/DDBJ databases">
        <authorList>
            <person name="Sun Q."/>
            <person name="Mori K."/>
        </authorList>
    </citation>
    <scope>NUCLEOTIDE SEQUENCE [LARGE SCALE GENOMIC DNA]</scope>
    <source>
        <strain evidence="2 3">CCM 7415</strain>
    </source>
</reference>
<organism evidence="2 3">
    <name type="scientific">Kushneria aurantia</name>
    <dbReference type="NCBI Taxonomy" id="504092"/>
    <lineage>
        <taxon>Bacteria</taxon>
        <taxon>Pseudomonadati</taxon>
        <taxon>Pseudomonadota</taxon>
        <taxon>Gammaproteobacteria</taxon>
        <taxon>Oceanospirillales</taxon>
        <taxon>Halomonadaceae</taxon>
        <taxon>Kushneria</taxon>
    </lineage>
</organism>
<name>A0ABV6G7Y6_9GAMM</name>
<gene>
    <name evidence="2" type="ORF">ACFFHW_17660</name>
</gene>
<feature type="region of interest" description="Disordered" evidence="1">
    <location>
        <begin position="199"/>
        <end position="221"/>
    </location>
</feature>
<dbReference type="EMBL" id="JBHLVX010000067">
    <property type="protein sequence ID" value="MFC0269792.1"/>
    <property type="molecule type" value="Genomic_DNA"/>
</dbReference>
<accession>A0ABV6G7Y6</accession>
<dbReference type="PROSITE" id="PS51257">
    <property type="entry name" value="PROKAR_LIPOPROTEIN"/>
    <property type="match status" value="1"/>
</dbReference>
<evidence type="ECO:0000313" key="2">
    <source>
        <dbReference type="EMBL" id="MFC0269792.1"/>
    </source>
</evidence>
<keyword evidence="3" id="KW-1185">Reference proteome</keyword>
<evidence type="ECO:0000256" key="1">
    <source>
        <dbReference type="SAM" id="MobiDB-lite"/>
    </source>
</evidence>
<dbReference type="Proteomes" id="UP001589814">
    <property type="component" value="Unassembled WGS sequence"/>
</dbReference>
<sequence>MPPALRFNAIPRFLLTTPLLAATLLTGCLALPQAGLMLGRVALESMGVENVRIGRWDVPTNALTLDPMSLARAGLNMNDEPPVQFDLPLALVPPSAAPVIELAGYAWQLAVPGAEPVSGEVAEPVTLEPGERNEVTLPVALKPAISPGEKSGYTAQLLGLAQQLAGRNQLPAGSMLSLTPRLAGEMARLVPAPTITLEVGGEQGSGNAPRVTSPVTTTAAP</sequence>
<comment type="caution">
    <text evidence="2">The sequence shown here is derived from an EMBL/GenBank/DDBJ whole genome shotgun (WGS) entry which is preliminary data.</text>
</comment>